<dbReference type="InterPro" id="IPR038158">
    <property type="entry name" value="H-NOX_domain_sf"/>
</dbReference>
<reference evidence="2 3" key="1">
    <citation type="submission" date="2024-02" db="EMBL/GenBank/DDBJ databases">
        <title>Haloferula sargassicola NBRC 104335.</title>
        <authorList>
            <person name="Ichikawa N."/>
            <person name="Katano-Makiyama Y."/>
            <person name="Hidaka K."/>
        </authorList>
    </citation>
    <scope>NUCLEOTIDE SEQUENCE [LARGE SCALE GENOMIC DNA]</scope>
    <source>
        <strain evidence="2 3">NBRC 104335</strain>
    </source>
</reference>
<keyword evidence="3" id="KW-1185">Reference proteome</keyword>
<dbReference type="Proteomes" id="UP001476282">
    <property type="component" value="Unassembled WGS sequence"/>
</dbReference>
<dbReference type="InterPro" id="IPR011644">
    <property type="entry name" value="Heme_NO-bd"/>
</dbReference>
<evidence type="ECO:0000259" key="1">
    <source>
        <dbReference type="Pfam" id="PF07700"/>
    </source>
</evidence>
<dbReference type="InterPro" id="IPR024096">
    <property type="entry name" value="NO_sig/Golgi_transp_ligand-bd"/>
</dbReference>
<dbReference type="Pfam" id="PF07700">
    <property type="entry name" value="HNOB"/>
    <property type="match status" value="1"/>
</dbReference>
<proteinExistence type="predicted"/>
<dbReference type="SUPFAM" id="SSF111126">
    <property type="entry name" value="Ligand-binding domain in the NO signalling and Golgi transport"/>
    <property type="match status" value="1"/>
</dbReference>
<feature type="domain" description="Heme NO-binding" evidence="1">
    <location>
        <begin position="2"/>
        <end position="162"/>
    </location>
</feature>
<accession>A0ABP9UKU6</accession>
<sequence>MYGLVNKAIRDRLIERHGEEAWYRIRDRAGIEQDVFLFNEGYPDEITYALVAATSAELDLPADEVLRDFGEFWALDIAHGPFGALVTACGSTLGDFLRHLPAMHTRTAMIFPDLDPPRFECDVLAEGSARLHYHTPRTGLTHFIIGLVHGMAKYFQTACEVTVVERKDAGADHDVFEVSWAPSA</sequence>
<dbReference type="Gene3D" id="3.90.1520.10">
    <property type="entry name" value="H-NOX domain"/>
    <property type="match status" value="1"/>
</dbReference>
<evidence type="ECO:0000313" key="3">
    <source>
        <dbReference type="Proteomes" id="UP001476282"/>
    </source>
</evidence>
<dbReference type="PANTHER" id="PTHR45655:SF13">
    <property type="entry name" value="SOLUBLE GUANYLATE CYCLASE GCY-32-RELATED"/>
    <property type="match status" value="1"/>
</dbReference>
<dbReference type="EMBL" id="BAABRI010000006">
    <property type="protein sequence ID" value="GAA5482022.1"/>
    <property type="molecule type" value="Genomic_DNA"/>
</dbReference>
<evidence type="ECO:0000313" key="2">
    <source>
        <dbReference type="EMBL" id="GAA5482022.1"/>
    </source>
</evidence>
<organism evidence="2 3">
    <name type="scientific">Haloferula sargassicola</name>
    <dbReference type="NCBI Taxonomy" id="490096"/>
    <lineage>
        <taxon>Bacteria</taxon>
        <taxon>Pseudomonadati</taxon>
        <taxon>Verrucomicrobiota</taxon>
        <taxon>Verrucomicrobiia</taxon>
        <taxon>Verrucomicrobiales</taxon>
        <taxon>Verrucomicrobiaceae</taxon>
        <taxon>Haloferula</taxon>
    </lineage>
</organism>
<gene>
    <name evidence="2" type="ORF">Hsar01_01237</name>
</gene>
<name>A0ABP9UKU6_9BACT</name>
<protein>
    <recommendedName>
        <fullName evidence="1">Heme NO-binding domain-containing protein</fullName>
    </recommendedName>
</protein>
<dbReference type="PANTHER" id="PTHR45655">
    <property type="entry name" value="GUANYLATE CYCLASE SOLUBLE SUBUNIT BETA-2"/>
    <property type="match status" value="1"/>
</dbReference>
<comment type="caution">
    <text evidence="2">The sequence shown here is derived from an EMBL/GenBank/DDBJ whole genome shotgun (WGS) entry which is preliminary data.</text>
</comment>